<keyword evidence="3 9" id="KW-1133">Transmembrane helix</keyword>
<evidence type="ECO:0000256" key="8">
    <source>
        <dbReference type="PROSITE-ProRule" id="PRU00581"/>
    </source>
</evidence>
<evidence type="ECO:0000256" key="2">
    <source>
        <dbReference type="ARBA" id="ARBA00022692"/>
    </source>
</evidence>
<name>A0A8C4PIC0_EQUAS</name>
<evidence type="ECO:0000256" key="6">
    <source>
        <dbReference type="ARBA" id="ARBA00034721"/>
    </source>
</evidence>
<evidence type="ECO:0000256" key="4">
    <source>
        <dbReference type="ARBA" id="ARBA00023136"/>
    </source>
</evidence>
<feature type="transmembrane region" description="Helical" evidence="9">
    <location>
        <begin position="66"/>
        <end position="87"/>
    </location>
</feature>
<dbReference type="PROSITE" id="PS51225">
    <property type="entry name" value="MARVEL"/>
    <property type="match status" value="1"/>
</dbReference>
<evidence type="ECO:0000256" key="9">
    <source>
        <dbReference type="SAM" id="Phobius"/>
    </source>
</evidence>
<organism evidence="11">
    <name type="scientific">Equus asinus asinus</name>
    <dbReference type="NCBI Taxonomy" id="83772"/>
    <lineage>
        <taxon>Eukaryota</taxon>
        <taxon>Metazoa</taxon>
        <taxon>Chordata</taxon>
        <taxon>Craniata</taxon>
        <taxon>Vertebrata</taxon>
        <taxon>Euteleostomi</taxon>
        <taxon>Mammalia</taxon>
        <taxon>Eutheria</taxon>
        <taxon>Laurasiatheria</taxon>
        <taxon>Perissodactyla</taxon>
        <taxon>Equidae</taxon>
        <taxon>Equus</taxon>
    </lineage>
</organism>
<dbReference type="GO" id="GO:0016020">
    <property type="term" value="C:membrane"/>
    <property type="evidence" value="ECO:0007669"/>
    <property type="project" value="UniProtKB-SubCell"/>
</dbReference>
<dbReference type="PANTHER" id="PTHR22776">
    <property type="entry name" value="MARVEL-CONTAINING POTENTIAL LIPID RAFT-ASSOCIATED PROTEIN"/>
    <property type="match status" value="1"/>
</dbReference>
<protein>
    <recommendedName>
        <fullName evidence="7">Myelin and lymphocyte protein</fullName>
    </recommendedName>
</protein>
<proteinExistence type="inferred from homology"/>
<dbReference type="Ensembl" id="ENSEAST00005007868.1">
    <property type="protein sequence ID" value="ENSEASP00005007211.1"/>
    <property type="gene ID" value="ENSEASG00005005282.1"/>
</dbReference>
<dbReference type="AlphaFoldDB" id="A0A8C4PIC0"/>
<evidence type="ECO:0000256" key="1">
    <source>
        <dbReference type="ARBA" id="ARBA00004141"/>
    </source>
</evidence>
<dbReference type="InterPro" id="IPR013295">
    <property type="entry name" value="MAL"/>
</dbReference>
<feature type="transmembrane region" description="Helical" evidence="9">
    <location>
        <begin position="34"/>
        <end position="54"/>
    </location>
</feature>
<evidence type="ECO:0000256" key="5">
    <source>
        <dbReference type="ARBA" id="ARBA00023288"/>
    </source>
</evidence>
<feature type="domain" description="MARVEL" evidence="10">
    <location>
        <begin position="31"/>
        <end position="174"/>
    </location>
</feature>
<evidence type="ECO:0000313" key="11">
    <source>
        <dbReference type="Ensembl" id="ENSEASP00005007211.1"/>
    </source>
</evidence>
<dbReference type="PRINTS" id="PR01884">
    <property type="entry name" value="MALPROTEIN"/>
</dbReference>
<dbReference type="OMA" id="STCRCSQ"/>
<keyword evidence="2 8" id="KW-0812">Transmembrane</keyword>
<keyword evidence="5" id="KW-0449">Lipoprotein</keyword>
<dbReference type="PANTHER" id="PTHR22776:SF12">
    <property type="entry name" value="MYELIN AND LYMPHOCYTE PROTEIN"/>
    <property type="match status" value="1"/>
</dbReference>
<dbReference type="InterPro" id="IPR050578">
    <property type="entry name" value="MARVEL-CKLF_proteins"/>
</dbReference>
<comment type="subcellular location">
    <subcellularLocation>
        <location evidence="1">Membrane</location>
        <topology evidence="1">Multi-pass membrane protein</topology>
    </subcellularLocation>
</comment>
<sequence>MPTAVLCLFPVFLPLVPQCDLWVWPFLAVGSPGPMLTLPSFPLQVFGGLVWILIASSQVPLPLAQGWVMFVSVSCFIGTTVLLFLYMCGSDNEETPWLTVVLGYVTGAHYVESFWRKLDAVCHSTAALFYLSAFILEAWAASTMRDSFTQEHYLENVFAAVSPPSTCRCSQLPPPTEGV</sequence>
<evidence type="ECO:0000256" key="3">
    <source>
        <dbReference type="ARBA" id="ARBA00022989"/>
    </source>
</evidence>
<evidence type="ECO:0000259" key="10">
    <source>
        <dbReference type="PROSITE" id="PS51225"/>
    </source>
</evidence>
<dbReference type="GO" id="GO:0042552">
    <property type="term" value="P:myelination"/>
    <property type="evidence" value="ECO:0007669"/>
    <property type="project" value="TreeGrafter"/>
</dbReference>
<dbReference type="GO" id="GO:0019911">
    <property type="term" value="F:structural constituent of myelin sheath"/>
    <property type="evidence" value="ECO:0007669"/>
    <property type="project" value="TreeGrafter"/>
</dbReference>
<reference evidence="11" key="1">
    <citation type="submission" date="2023-03" db="UniProtKB">
        <authorList>
            <consortium name="Ensembl"/>
        </authorList>
    </citation>
    <scope>IDENTIFICATION</scope>
</reference>
<accession>A0A8C4PIC0</accession>
<dbReference type="InterPro" id="IPR008253">
    <property type="entry name" value="Marvel"/>
</dbReference>
<comment type="similarity">
    <text evidence="6">Belongs to the MAL family.</text>
</comment>
<evidence type="ECO:0000256" key="7">
    <source>
        <dbReference type="ARBA" id="ARBA00039981"/>
    </source>
</evidence>
<keyword evidence="4 8" id="KW-0472">Membrane</keyword>